<dbReference type="KEGG" id="pstg:E8M01_24880"/>
<keyword evidence="1" id="KW-0732">Signal</keyword>
<sequence length="113" mass="11664">MTALAVALLAGATGPASAASMKPGDIVGAIAFLMRVEAGACPGITFDPTPMLGMLGPGLTVAQIRSQYRSDFLMSYNEAGSRVASEGMPAYCDFVASFFGRARPGEFPGLVIR</sequence>
<evidence type="ECO:0000313" key="3">
    <source>
        <dbReference type="Proteomes" id="UP000298781"/>
    </source>
</evidence>
<feature type="signal peptide" evidence="1">
    <location>
        <begin position="1"/>
        <end position="18"/>
    </location>
</feature>
<proteinExistence type="predicted"/>
<protein>
    <submittedName>
        <fullName evidence="2">Uncharacterized protein</fullName>
    </submittedName>
</protein>
<dbReference type="OrthoDB" id="9953838at2"/>
<reference evidence="2 3" key="1">
    <citation type="submission" date="2019-04" db="EMBL/GenBank/DDBJ databases">
        <title>Phreatobacter aquaticus sp. nov.</title>
        <authorList>
            <person name="Choi A."/>
        </authorList>
    </citation>
    <scope>NUCLEOTIDE SEQUENCE [LARGE SCALE GENOMIC DNA]</scope>
    <source>
        <strain evidence="2 3">KCTC 52518</strain>
    </source>
</reference>
<name>A0A4D7B8L2_9HYPH</name>
<dbReference type="RefSeq" id="WP_136962618.1">
    <property type="nucleotide sequence ID" value="NZ_CP039690.1"/>
</dbReference>
<evidence type="ECO:0000256" key="1">
    <source>
        <dbReference type="SAM" id="SignalP"/>
    </source>
</evidence>
<evidence type="ECO:0000313" key="2">
    <source>
        <dbReference type="EMBL" id="QCI67183.1"/>
    </source>
</evidence>
<dbReference type="AlphaFoldDB" id="A0A4D7B8L2"/>
<dbReference type="Proteomes" id="UP000298781">
    <property type="component" value="Chromosome"/>
</dbReference>
<organism evidence="2 3">
    <name type="scientific">Phreatobacter stygius</name>
    <dbReference type="NCBI Taxonomy" id="1940610"/>
    <lineage>
        <taxon>Bacteria</taxon>
        <taxon>Pseudomonadati</taxon>
        <taxon>Pseudomonadota</taxon>
        <taxon>Alphaproteobacteria</taxon>
        <taxon>Hyphomicrobiales</taxon>
        <taxon>Phreatobacteraceae</taxon>
        <taxon>Phreatobacter</taxon>
    </lineage>
</organism>
<accession>A0A4D7B8L2</accession>
<gene>
    <name evidence="2" type="ORF">E8M01_24880</name>
</gene>
<keyword evidence="3" id="KW-1185">Reference proteome</keyword>
<dbReference type="EMBL" id="CP039690">
    <property type="protein sequence ID" value="QCI67183.1"/>
    <property type="molecule type" value="Genomic_DNA"/>
</dbReference>
<feature type="chain" id="PRO_5020495557" evidence="1">
    <location>
        <begin position="19"/>
        <end position="113"/>
    </location>
</feature>